<keyword evidence="4" id="KW-1185">Reference proteome</keyword>
<feature type="domain" description="ShKT" evidence="3">
    <location>
        <begin position="421"/>
        <end position="457"/>
    </location>
</feature>
<evidence type="ECO:0000313" key="4">
    <source>
        <dbReference type="Proteomes" id="UP000038045"/>
    </source>
</evidence>
<evidence type="ECO:0000256" key="1">
    <source>
        <dbReference type="PROSITE-ProRule" id="PRU01005"/>
    </source>
</evidence>
<sequence>MIFLTKNFYFFHVLILSSLYYAKSEKSKQNDPIAKYLYANEKLCGDLFADANWLPAQFTCRIKCNVLQEVCMTGVNINDKIFTCRRLPNECSEKLKSHIISIGLSLEEFQINEPQGPPLLKKFNDVNNNLYTMPPSLEPHPPSMAPDDLIYDNDKDKILTTSQEFIIEQPSTTTPYIDHAKNYQEELTQNSEEPFTVQSNIYESSPFIQPTPAPFYNPETVPTISNYVTTAAPFTISNELIDSYGISESSSSTSSVIQPSTIYNPPTTSQMNMLPSINYFQQNIPTINVKPSIPTPRYLQQTIPSINIQPSKNYYQQNQNYVMKPEPAKFHIPTPVFTYNLHNSNNFESPPGYGPTKVAPLQTSNNEYNQRNKLQHVPTSPSSKYGYYFDGHGYHKNTWKQANQKMKKKMLYSNSGFFNGLRDHSIRCCDWALNGMCDGHWQKIRVLCPKSCGTVICTTGEGKTGCNRAIDVNVYDCHRKNTFYSITQQNNLMNEDLSRPLYNQFNNYRSSDLSYENNNNNYLNGAYSIENEMIGWRKMFRGKV</sequence>
<proteinExistence type="predicted"/>
<reference evidence="5" key="1">
    <citation type="submission" date="2017-02" db="UniProtKB">
        <authorList>
            <consortium name="WormBaseParasite"/>
        </authorList>
    </citation>
    <scope>IDENTIFICATION</scope>
</reference>
<keyword evidence="2" id="KW-0732">Signal</keyword>
<feature type="signal peptide" evidence="2">
    <location>
        <begin position="1"/>
        <end position="24"/>
    </location>
</feature>
<protein>
    <submittedName>
        <fullName evidence="5">ShKT domain-containing protein</fullName>
    </submittedName>
</protein>
<accession>A0A0N4Z332</accession>
<evidence type="ECO:0000256" key="2">
    <source>
        <dbReference type="SAM" id="SignalP"/>
    </source>
</evidence>
<evidence type="ECO:0000259" key="3">
    <source>
        <dbReference type="PROSITE" id="PS51670"/>
    </source>
</evidence>
<dbReference type="Proteomes" id="UP000038045">
    <property type="component" value="Unplaced"/>
</dbReference>
<organism evidence="4 5">
    <name type="scientific">Parastrongyloides trichosuri</name>
    <name type="common">Possum-specific nematode worm</name>
    <dbReference type="NCBI Taxonomy" id="131310"/>
    <lineage>
        <taxon>Eukaryota</taxon>
        <taxon>Metazoa</taxon>
        <taxon>Ecdysozoa</taxon>
        <taxon>Nematoda</taxon>
        <taxon>Chromadorea</taxon>
        <taxon>Rhabditida</taxon>
        <taxon>Tylenchina</taxon>
        <taxon>Panagrolaimomorpha</taxon>
        <taxon>Strongyloidoidea</taxon>
        <taxon>Strongyloididae</taxon>
        <taxon>Parastrongyloides</taxon>
    </lineage>
</organism>
<dbReference type="STRING" id="131310.A0A0N4Z332"/>
<dbReference type="WBParaSite" id="PTRK_0000131100.1">
    <property type="protein sequence ID" value="PTRK_0000131100.1"/>
    <property type="gene ID" value="PTRK_0000131100"/>
</dbReference>
<evidence type="ECO:0000313" key="5">
    <source>
        <dbReference type="WBParaSite" id="PTRK_0000131100.1"/>
    </source>
</evidence>
<feature type="chain" id="PRO_5005891031" evidence="2">
    <location>
        <begin position="25"/>
        <end position="544"/>
    </location>
</feature>
<comment type="caution">
    <text evidence="1">Lacks conserved residue(s) required for the propagation of feature annotation.</text>
</comment>
<name>A0A0N4Z332_PARTI</name>
<dbReference type="AlphaFoldDB" id="A0A0N4Z332"/>
<dbReference type="InterPro" id="IPR003582">
    <property type="entry name" value="ShKT_dom"/>
</dbReference>
<dbReference type="PROSITE" id="PS51670">
    <property type="entry name" value="SHKT"/>
    <property type="match status" value="1"/>
</dbReference>